<dbReference type="RefSeq" id="WP_163902652.1">
    <property type="nucleotide sequence ID" value="NZ_CP048427.1"/>
</dbReference>
<dbReference type="InterPro" id="IPR026026">
    <property type="entry name" value="HIT_Hint"/>
</dbReference>
<comment type="caution">
    <text evidence="3">The sequence shown here is derived from an EMBL/GenBank/DDBJ whole genome shotgun (WGS) entry which is preliminary data.</text>
</comment>
<dbReference type="PIRSF" id="PIRSF000714">
    <property type="entry name" value="HIT"/>
    <property type="match status" value="1"/>
</dbReference>
<protein>
    <submittedName>
        <fullName evidence="3">HIT family protein</fullName>
    </submittedName>
</protein>
<evidence type="ECO:0000313" key="3">
    <source>
        <dbReference type="EMBL" id="NGO65054.1"/>
    </source>
</evidence>
<sequence>METFALDERLARDSSLVIKLGLCELRLIEDRRWPWLVLVPQRPGISEVFELTPLDQAVLTFEQNLVASGLKTLTHATKINVAAIGNVVRQLHVHVIARFEGDPNWPGPVWGHGAAEAYTDDERREIKKKLLEAIHS</sequence>
<dbReference type="AlphaFoldDB" id="A0A6M1RTQ0"/>
<dbReference type="SUPFAM" id="SSF54197">
    <property type="entry name" value="HIT-like"/>
    <property type="match status" value="1"/>
</dbReference>
<dbReference type="InterPro" id="IPR011146">
    <property type="entry name" value="HIT-like"/>
</dbReference>
<organism evidence="3 4">
    <name type="scientific">Rhizobium daejeonense</name>
    <dbReference type="NCBI Taxonomy" id="240521"/>
    <lineage>
        <taxon>Bacteria</taxon>
        <taxon>Pseudomonadati</taxon>
        <taxon>Pseudomonadota</taxon>
        <taxon>Alphaproteobacteria</taxon>
        <taxon>Hyphomicrobiales</taxon>
        <taxon>Rhizobiaceae</taxon>
        <taxon>Rhizobium/Agrobacterium group</taxon>
        <taxon>Rhizobium</taxon>
    </lineage>
</organism>
<keyword evidence="4" id="KW-1185">Reference proteome</keyword>
<evidence type="ECO:0000259" key="2">
    <source>
        <dbReference type="PROSITE" id="PS51084"/>
    </source>
</evidence>
<evidence type="ECO:0000313" key="4">
    <source>
        <dbReference type="Proteomes" id="UP000477849"/>
    </source>
</evidence>
<gene>
    <name evidence="3" type="ORF">G6N76_15395</name>
</gene>
<evidence type="ECO:0000256" key="1">
    <source>
        <dbReference type="PROSITE-ProRule" id="PRU00464"/>
    </source>
</evidence>
<comment type="caution">
    <text evidence="1">Lacks conserved residue(s) required for the propagation of feature annotation.</text>
</comment>
<dbReference type="InterPro" id="IPR036265">
    <property type="entry name" value="HIT-like_sf"/>
</dbReference>
<reference evidence="3 4" key="1">
    <citation type="submission" date="2020-02" db="EMBL/GenBank/DDBJ databases">
        <title>Genome sequence of the type strain CCBAU10050 of Rhizobium daejeonense.</title>
        <authorList>
            <person name="Gao J."/>
            <person name="Sun J."/>
        </authorList>
    </citation>
    <scope>NUCLEOTIDE SEQUENCE [LARGE SCALE GENOMIC DNA]</scope>
    <source>
        <strain evidence="3 4">CCBAU10050</strain>
    </source>
</reference>
<dbReference type="PROSITE" id="PS51084">
    <property type="entry name" value="HIT_2"/>
    <property type="match status" value="1"/>
</dbReference>
<dbReference type="Gene3D" id="3.30.428.10">
    <property type="entry name" value="HIT-like"/>
    <property type="match status" value="1"/>
</dbReference>
<dbReference type="Pfam" id="PF01230">
    <property type="entry name" value="HIT"/>
    <property type="match status" value="1"/>
</dbReference>
<dbReference type="Proteomes" id="UP000477849">
    <property type="component" value="Unassembled WGS sequence"/>
</dbReference>
<name>A0A6M1RTQ0_9HYPH</name>
<dbReference type="GO" id="GO:0003824">
    <property type="term" value="F:catalytic activity"/>
    <property type="evidence" value="ECO:0007669"/>
    <property type="project" value="InterPro"/>
</dbReference>
<accession>A0A6M1RTQ0</accession>
<proteinExistence type="predicted"/>
<feature type="domain" description="HIT" evidence="2">
    <location>
        <begin position="36"/>
        <end position="105"/>
    </location>
</feature>
<dbReference type="EMBL" id="JAAKZH010000004">
    <property type="protein sequence ID" value="NGO65054.1"/>
    <property type="molecule type" value="Genomic_DNA"/>
</dbReference>